<name>A0A354M105_9BACT</name>
<accession>A0A354M105</accession>
<evidence type="ECO:0008006" key="4">
    <source>
        <dbReference type="Google" id="ProtNLM"/>
    </source>
</evidence>
<gene>
    <name evidence="2" type="ORF">DDY73_04255</name>
</gene>
<dbReference type="RefSeq" id="WP_297303116.1">
    <property type="nucleotide sequence ID" value="NZ_CAUAJF010000011.1"/>
</dbReference>
<evidence type="ECO:0000313" key="2">
    <source>
        <dbReference type="EMBL" id="HBJ08194.1"/>
    </source>
</evidence>
<dbReference type="EMBL" id="DNWC01000056">
    <property type="protein sequence ID" value="HBJ08194.1"/>
    <property type="molecule type" value="Genomic_DNA"/>
</dbReference>
<reference evidence="2 3" key="1">
    <citation type="journal article" date="2018" name="Nat. Biotechnol.">
        <title>A standardized bacterial taxonomy based on genome phylogeny substantially revises the tree of life.</title>
        <authorList>
            <person name="Parks D.H."/>
            <person name="Chuvochina M."/>
            <person name="Waite D.W."/>
            <person name="Rinke C."/>
            <person name="Skarshewski A."/>
            <person name="Chaumeil P.A."/>
            <person name="Hugenholtz P."/>
        </authorList>
    </citation>
    <scope>NUCLEOTIDE SEQUENCE [LARGE SCALE GENOMIC DNA]</scope>
    <source>
        <strain evidence="2">UBA11482</strain>
    </source>
</reference>
<dbReference type="AlphaFoldDB" id="A0A354M105"/>
<proteinExistence type="predicted"/>
<dbReference type="Proteomes" id="UP000262954">
    <property type="component" value="Unassembled WGS sequence"/>
</dbReference>
<organism evidence="2 3">
    <name type="scientific">Coprobacter fastidiosus</name>
    <dbReference type="NCBI Taxonomy" id="1099853"/>
    <lineage>
        <taxon>Bacteria</taxon>
        <taxon>Pseudomonadati</taxon>
        <taxon>Bacteroidota</taxon>
        <taxon>Bacteroidia</taxon>
        <taxon>Bacteroidales</taxon>
        <taxon>Barnesiellaceae</taxon>
        <taxon>Coprobacter</taxon>
    </lineage>
</organism>
<feature type="chain" id="PRO_5016592753" description="Periplasmic heavy metal sensor" evidence="1">
    <location>
        <begin position="20"/>
        <end position="153"/>
    </location>
</feature>
<comment type="caution">
    <text evidence="2">The sequence shown here is derived from an EMBL/GenBank/DDBJ whole genome shotgun (WGS) entry which is preliminary data.</text>
</comment>
<feature type="signal peptide" evidence="1">
    <location>
        <begin position="1"/>
        <end position="19"/>
    </location>
</feature>
<keyword evidence="1" id="KW-0732">Signal</keyword>
<evidence type="ECO:0000313" key="3">
    <source>
        <dbReference type="Proteomes" id="UP000262954"/>
    </source>
</evidence>
<evidence type="ECO:0000256" key="1">
    <source>
        <dbReference type="SAM" id="SignalP"/>
    </source>
</evidence>
<protein>
    <recommendedName>
        <fullName evidence="4">Periplasmic heavy metal sensor</fullName>
    </recommendedName>
</protein>
<sequence>MNNRILMLLFMCMPVMLWAQRLPVHEKQKELQERMVEVSLSEIQERLSLTEMQISQLRPVYKQYQKKVARLNMQNHKLFNRMNADTLSDEQAKTILREYLDRERKLYALNKQYMDNLLEILSPQQVIKLYQSDSDIKRKIRMEYLRRTGKPKR</sequence>